<dbReference type="EMBL" id="BGPR01000076">
    <property type="protein sequence ID" value="GBL90977.1"/>
    <property type="molecule type" value="Genomic_DNA"/>
</dbReference>
<protein>
    <submittedName>
        <fullName evidence="1">Uncharacterized protein</fullName>
    </submittedName>
</protein>
<proteinExistence type="predicted"/>
<dbReference type="AlphaFoldDB" id="A0A4Y2BGV9"/>
<name>A0A4Y2BGV9_ARAVE</name>
<evidence type="ECO:0000313" key="2">
    <source>
        <dbReference type="Proteomes" id="UP000499080"/>
    </source>
</evidence>
<dbReference type="Proteomes" id="UP000499080">
    <property type="component" value="Unassembled WGS sequence"/>
</dbReference>
<sequence>MKKFWFLNLPAGALHKFYDILCIVLHKYIALFYKNKYSFYLCYLQDNWGNGETGRSTHDIVPMVSNKPVGWNREEIMFVTGHGPFPSYLHRFNLRKHDNCLCEKREIQFTMPQNVGLLSPGISKLQ</sequence>
<keyword evidence="2" id="KW-1185">Reference proteome</keyword>
<dbReference type="OrthoDB" id="6437659at2759"/>
<accession>A0A4Y2BGV9</accession>
<comment type="caution">
    <text evidence="1">The sequence shown here is derived from an EMBL/GenBank/DDBJ whole genome shotgun (WGS) entry which is preliminary data.</text>
</comment>
<organism evidence="1 2">
    <name type="scientific">Araneus ventricosus</name>
    <name type="common">Orbweaver spider</name>
    <name type="synonym">Epeira ventricosa</name>
    <dbReference type="NCBI Taxonomy" id="182803"/>
    <lineage>
        <taxon>Eukaryota</taxon>
        <taxon>Metazoa</taxon>
        <taxon>Ecdysozoa</taxon>
        <taxon>Arthropoda</taxon>
        <taxon>Chelicerata</taxon>
        <taxon>Arachnida</taxon>
        <taxon>Araneae</taxon>
        <taxon>Araneomorphae</taxon>
        <taxon>Entelegynae</taxon>
        <taxon>Araneoidea</taxon>
        <taxon>Araneidae</taxon>
        <taxon>Araneus</taxon>
    </lineage>
</organism>
<evidence type="ECO:0000313" key="1">
    <source>
        <dbReference type="EMBL" id="GBL90977.1"/>
    </source>
</evidence>
<gene>
    <name evidence="1" type="ORF">AVEN_184377_1</name>
</gene>
<reference evidence="1 2" key="1">
    <citation type="journal article" date="2019" name="Sci. Rep.">
        <title>Orb-weaving spider Araneus ventricosus genome elucidates the spidroin gene catalogue.</title>
        <authorList>
            <person name="Kono N."/>
            <person name="Nakamura H."/>
            <person name="Ohtoshi R."/>
            <person name="Moran D.A.P."/>
            <person name="Shinohara A."/>
            <person name="Yoshida Y."/>
            <person name="Fujiwara M."/>
            <person name="Mori M."/>
            <person name="Tomita M."/>
            <person name="Arakawa K."/>
        </authorList>
    </citation>
    <scope>NUCLEOTIDE SEQUENCE [LARGE SCALE GENOMIC DNA]</scope>
</reference>